<accession>A0A1W1UYF8</accession>
<dbReference type="InterPro" id="IPR001095">
    <property type="entry name" value="Acetyl_CoA_COase_a_su"/>
</dbReference>
<evidence type="ECO:0000256" key="4">
    <source>
        <dbReference type="ARBA" id="ARBA00022679"/>
    </source>
</evidence>
<comment type="catalytic activity">
    <reaction evidence="10">
        <text>N(6)-carboxybiotinyl-L-lysyl-[protein] + acetyl-CoA = N(6)-biotinyl-L-lysyl-[protein] + malonyl-CoA</text>
        <dbReference type="Rhea" id="RHEA:54728"/>
        <dbReference type="Rhea" id="RHEA-COMP:10505"/>
        <dbReference type="Rhea" id="RHEA-COMP:10506"/>
        <dbReference type="ChEBI" id="CHEBI:57288"/>
        <dbReference type="ChEBI" id="CHEBI:57384"/>
        <dbReference type="ChEBI" id="CHEBI:83144"/>
        <dbReference type="ChEBI" id="CHEBI:83145"/>
        <dbReference type="EC" id="2.1.3.15"/>
    </reaction>
</comment>
<evidence type="ECO:0000259" key="11">
    <source>
        <dbReference type="PROSITE" id="PS50989"/>
    </source>
</evidence>
<evidence type="ECO:0000256" key="1">
    <source>
        <dbReference type="ARBA" id="ARBA00004956"/>
    </source>
</evidence>
<dbReference type="GO" id="GO:0006633">
    <property type="term" value="P:fatty acid biosynthetic process"/>
    <property type="evidence" value="ECO:0007669"/>
    <property type="project" value="UniProtKB-KW"/>
</dbReference>
<dbReference type="InterPro" id="IPR011763">
    <property type="entry name" value="COA_CT_C"/>
</dbReference>
<keyword evidence="5" id="KW-0547">Nucleotide-binding</keyword>
<dbReference type="EC" id="2.1.3.15" evidence="2"/>
<dbReference type="STRING" id="573058.SAMN00017477_0812"/>
<evidence type="ECO:0000256" key="3">
    <source>
        <dbReference type="ARBA" id="ARBA00022516"/>
    </source>
</evidence>
<keyword evidence="7" id="KW-0067">ATP-binding</keyword>
<dbReference type="SUPFAM" id="SSF52096">
    <property type="entry name" value="ClpP/crotonase"/>
    <property type="match status" value="1"/>
</dbReference>
<evidence type="ECO:0000256" key="8">
    <source>
        <dbReference type="ARBA" id="ARBA00023098"/>
    </source>
</evidence>
<evidence type="ECO:0000313" key="12">
    <source>
        <dbReference type="EMBL" id="SMB85774.1"/>
    </source>
</evidence>
<sequence length="255" mass="28763">MSVYEIVKNARSEKRVRTKEIIENIFEDIIYLKGDRNFGDSHSIIGGIGSFENTPITFIGIEKGNGIEDSLKRNFGMPMPEGYRKSMRLMRQAEKFRRPIITFVDTPGAYPGIDAEERGQFEAIASSLKLMSSLTVPVIAFVIGEGGSGGALALSVANKIYMFENAIYSILSPEGFASILWKNSNLADKAAEVMKITSKDLYEFGIVDEIVRERNNLPDYMQIKKLIAEELSRTNFMTAESLQEERYEKFRKIGR</sequence>
<keyword evidence="3" id="KW-0444">Lipid biosynthesis</keyword>
<evidence type="ECO:0000256" key="10">
    <source>
        <dbReference type="ARBA" id="ARBA00049152"/>
    </source>
</evidence>
<evidence type="ECO:0000256" key="5">
    <source>
        <dbReference type="ARBA" id="ARBA00022741"/>
    </source>
</evidence>
<keyword evidence="13" id="KW-1185">Reference proteome</keyword>
<keyword evidence="4 12" id="KW-0808">Transferase</keyword>
<dbReference type="GO" id="GO:0003989">
    <property type="term" value="F:acetyl-CoA carboxylase activity"/>
    <property type="evidence" value="ECO:0007669"/>
    <property type="project" value="InterPro"/>
</dbReference>
<evidence type="ECO:0000256" key="2">
    <source>
        <dbReference type="ARBA" id="ARBA00011883"/>
    </source>
</evidence>
<dbReference type="Proteomes" id="UP000192368">
    <property type="component" value="Unassembled WGS sequence"/>
</dbReference>
<dbReference type="AlphaFoldDB" id="A0A1W1UYF8"/>
<dbReference type="GO" id="GO:0016743">
    <property type="term" value="F:carboxyl- or carbamoyltransferase activity"/>
    <property type="evidence" value="ECO:0007669"/>
    <property type="project" value="InterPro"/>
</dbReference>
<evidence type="ECO:0000256" key="7">
    <source>
        <dbReference type="ARBA" id="ARBA00022840"/>
    </source>
</evidence>
<dbReference type="Pfam" id="PF03255">
    <property type="entry name" value="ACCA"/>
    <property type="match status" value="1"/>
</dbReference>
<dbReference type="UniPathway" id="UPA00655">
    <property type="reaction ID" value="UER00711"/>
</dbReference>
<dbReference type="GO" id="GO:0005524">
    <property type="term" value="F:ATP binding"/>
    <property type="evidence" value="ECO:0007669"/>
    <property type="project" value="UniProtKB-KW"/>
</dbReference>
<dbReference type="OrthoDB" id="9808023at2"/>
<protein>
    <recommendedName>
        <fullName evidence="2">acetyl-CoA carboxytransferase</fullName>
        <ecNumber evidence="2">2.1.3.15</ecNumber>
    </recommendedName>
</protein>
<dbReference type="RefSeq" id="WP_084230457.1">
    <property type="nucleotide sequence ID" value="NZ_FWWR01000009.1"/>
</dbReference>
<keyword evidence="9" id="KW-0275">Fatty acid biosynthesis</keyword>
<evidence type="ECO:0000256" key="9">
    <source>
        <dbReference type="ARBA" id="ARBA00023160"/>
    </source>
</evidence>
<gene>
    <name evidence="12" type="ORF">SAMN00017477_0812</name>
</gene>
<dbReference type="GO" id="GO:2001295">
    <property type="term" value="P:malonyl-CoA biosynthetic process"/>
    <property type="evidence" value="ECO:0007669"/>
    <property type="project" value="UniProtKB-UniPathway"/>
</dbReference>
<feature type="domain" description="CoA carboxyltransferase C-terminal" evidence="11">
    <location>
        <begin position="1"/>
        <end position="233"/>
    </location>
</feature>
<dbReference type="PANTHER" id="PTHR42853">
    <property type="entry name" value="ACETYL-COENZYME A CARBOXYLASE CARBOXYL TRANSFERASE SUBUNIT ALPHA"/>
    <property type="match status" value="1"/>
</dbReference>
<dbReference type="GO" id="GO:0009317">
    <property type="term" value="C:acetyl-CoA carboxylase complex"/>
    <property type="evidence" value="ECO:0007669"/>
    <property type="project" value="InterPro"/>
</dbReference>
<proteinExistence type="predicted"/>
<keyword evidence="8" id="KW-0443">Lipid metabolism</keyword>
<name>A0A1W1UYF8_PEPAS</name>
<dbReference type="PROSITE" id="PS50989">
    <property type="entry name" value="COA_CT_CTER"/>
    <property type="match status" value="1"/>
</dbReference>
<dbReference type="EMBL" id="FWWR01000009">
    <property type="protein sequence ID" value="SMB85774.1"/>
    <property type="molecule type" value="Genomic_DNA"/>
</dbReference>
<comment type="pathway">
    <text evidence="1">Lipid metabolism; malonyl-CoA biosynthesis; malonyl-CoA from acetyl-CoA: step 1/1.</text>
</comment>
<dbReference type="NCBIfam" id="NF041504">
    <property type="entry name" value="AccA_sub"/>
    <property type="match status" value="1"/>
</dbReference>
<dbReference type="PANTHER" id="PTHR42853:SF3">
    <property type="entry name" value="ACETYL-COENZYME A CARBOXYLASE CARBOXYL TRANSFERASE SUBUNIT ALPHA, CHLOROPLASTIC"/>
    <property type="match status" value="1"/>
</dbReference>
<organism evidence="12 13">
    <name type="scientific">Peptoniphilus asaccharolyticus DSM 20463</name>
    <dbReference type="NCBI Taxonomy" id="573058"/>
    <lineage>
        <taxon>Bacteria</taxon>
        <taxon>Bacillati</taxon>
        <taxon>Bacillota</taxon>
        <taxon>Tissierellia</taxon>
        <taxon>Tissierellales</taxon>
        <taxon>Peptoniphilaceae</taxon>
        <taxon>Peptoniphilus</taxon>
    </lineage>
</organism>
<dbReference type="PRINTS" id="PR01069">
    <property type="entry name" value="ACCCTRFRASEA"/>
</dbReference>
<evidence type="ECO:0000256" key="6">
    <source>
        <dbReference type="ARBA" id="ARBA00022832"/>
    </source>
</evidence>
<dbReference type="Gene3D" id="3.90.226.10">
    <property type="entry name" value="2-enoyl-CoA Hydratase, Chain A, domain 1"/>
    <property type="match status" value="1"/>
</dbReference>
<keyword evidence="6" id="KW-0276">Fatty acid metabolism</keyword>
<evidence type="ECO:0000313" key="13">
    <source>
        <dbReference type="Proteomes" id="UP000192368"/>
    </source>
</evidence>
<reference evidence="13" key="1">
    <citation type="submission" date="2017-04" db="EMBL/GenBank/DDBJ databases">
        <authorList>
            <person name="Varghese N."/>
            <person name="Submissions S."/>
        </authorList>
    </citation>
    <scope>NUCLEOTIDE SEQUENCE [LARGE SCALE GENOMIC DNA]</scope>
    <source>
        <strain evidence="13">DSM 20463</strain>
    </source>
</reference>
<dbReference type="InterPro" id="IPR029045">
    <property type="entry name" value="ClpP/crotonase-like_dom_sf"/>
</dbReference>